<accession>A0ABY5M381</accession>
<reference evidence="3 4" key="1">
    <citation type="submission" date="2022-08" db="EMBL/GenBank/DDBJ databases">
        <title>novel species in genus Aeromicrobium.</title>
        <authorList>
            <person name="Ye L."/>
        </authorList>
    </citation>
    <scope>NUCLEOTIDE SEQUENCE [LARGE SCALE GENOMIC DNA]</scope>
    <source>
        <strain evidence="4">zg-Y1379</strain>
    </source>
</reference>
<keyword evidence="2" id="KW-1133">Transmembrane helix</keyword>
<feature type="transmembrane region" description="Helical" evidence="2">
    <location>
        <begin position="49"/>
        <end position="70"/>
    </location>
</feature>
<keyword evidence="2" id="KW-0812">Transmembrane</keyword>
<gene>
    <name evidence="3" type="ORF">NQV15_10610</name>
</gene>
<evidence type="ECO:0008006" key="5">
    <source>
        <dbReference type="Google" id="ProtNLM"/>
    </source>
</evidence>
<dbReference type="Proteomes" id="UP001316184">
    <property type="component" value="Chromosome"/>
</dbReference>
<keyword evidence="2" id="KW-0472">Membrane</keyword>
<organism evidence="3 4">
    <name type="scientific">Aeromicrobium wangtongii</name>
    <dbReference type="NCBI Taxonomy" id="2969247"/>
    <lineage>
        <taxon>Bacteria</taxon>
        <taxon>Bacillati</taxon>
        <taxon>Actinomycetota</taxon>
        <taxon>Actinomycetes</taxon>
        <taxon>Propionibacteriales</taxon>
        <taxon>Nocardioidaceae</taxon>
        <taxon>Aeromicrobium</taxon>
    </lineage>
</organism>
<protein>
    <recommendedName>
        <fullName evidence="5">SPW repeat-containing protein</fullName>
    </recommendedName>
</protein>
<evidence type="ECO:0000256" key="2">
    <source>
        <dbReference type="SAM" id="Phobius"/>
    </source>
</evidence>
<dbReference type="RefSeq" id="WP_257125041.1">
    <property type="nucleotide sequence ID" value="NZ_CP102173.1"/>
</dbReference>
<dbReference type="EMBL" id="CP102173">
    <property type="protein sequence ID" value="UUP12307.1"/>
    <property type="molecule type" value="Genomic_DNA"/>
</dbReference>
<feature type="transmembrane region" description="Helical" evidence="2">
    <location>
        <begin position="117"/>
        <end position="135"/>
    </location>
</feature>
<feature type="transmembrane region" description="Helical" evidence="2">
    <location>
        <begin position="77"/>
        <end position="97"/>
    </location>
</feature>
<feature type="transmembrane region" description="Helical" evidence="2">
    <location>
        <begin position="15"/>
        <end position="37"/>
    </location>
</feature>
<evidence type="ECO:0000313" key="4">
    <source>
        <dbReference type="Proteomes" id="UP001316184"/>
    </source>
</evidence>
<evidence type="ECO:0000313" key="3">
    <source>
        <dbReference type="EMBL" id="UUP12307.1"/>
    </source>
</evidence>
<evidence type="ECO:0000256" key="1">
    <source>
        <dbReference type="SAM" id="MobiDB-lite"/>
    </source>
</evidence>
<sequence>MATDFKSIGKFEQGAMIAGAVALILSFFESYVTVSAGGFSAGTNAWDSYATLGVLLLIAATAIIAVKAFAGENLPAGVPWSLIAAGAAGLGTLLLILRAFTYSDGGLGSRVDVGPGWSGWVLFIAGIALTAFAFLSSKASGEKLPQGNRGGHTTPPAPPAA</sequence>
<feature type="region of interest" description="Disordered" evidence="1">
    <location>
        <begin position="141"/>
        <end position="161"/>
    </location>
</feature>
<proteinExistence type="predicted"/>
<name>A0ABY5M381_9ACTN</name>
<keyword evidence="4" id="KW-1185">Reference proteome</keyword>